<organism evidence="8 9">
    <name type="scientific">Aphanomyces stellatus</name>
    <dbReference type="NCBI Taxonomy" id="120398"/>
    <lineage>
        <taxon>Eukaryota</taxon>
        <taxon>Sar</taxon>
        <taxon>Stramenopiles</taxon>
        <taxon>Oomycota</taxon>
        <taxon>Saprolegniomycetes</taxon>
        <taxon>Saprolegniales</taxon>
        <taxon>Verrucalvaceae</taxon>
        <taxon>Aphanomyces</taxon>
    </lineage>
</organism>
<evidence type="ECO:0000313" key="7">
    <source>
        <dbReference type="EMBL" id="KAF0683373.1"/>
    </source>
</evidence>
<evidence type="ECO:0000256" key="5">
    <source>
        <dbReference type="SAM" id="MobiDB-lite"/>
    </source>
</evidence>
<protein>
    <submittedName>
        <fullName evidence="8">Aste57867_24585 protein</fullName>
    </submittedName>
</protein>
<evidence type="ECO:0000313" key="9">
    <source>
        <dbReference type="Proteomes" id="UP000332933"/>
    </source>
</evidence>
<evidence type="ECO:0000256" key="3">
    <source>
        <dbReference type="ARBA" id="ARBA00022833"/>
    </source>
</evidence>
<dbReference type="InterPro" id="IPR023393">
    <property type="entry name" value="START-like_dom_sf"/>
</dbReference>
<dbReference type="InterPro" id="IPR000306">
    <property type="entry name" value="Znf_FYVE"/>
</dbReference>
<dbReference type="GO" id="GO:0008270">
    <property type="term" value="F:zinc ion binding"/>
    <property type="evidence" value="ECO:0007669"/>
    <property type="project" value="UniProtKB-KW"/>
</dbReference>
<dbReference type="SUPFAM" id="SSF57903">
    <property type="entry name" value="FYVE/PHD zinc finger"/>
    <property type="match status" value="1"/>
</dbReference>
<dbReference type="EMBL" id="CAADRA010007434">
    <property type="protein sequence ID" value="VFU01224.1"/>
    <property type="molecule type" value="Genomic_DNA"/>
</dbReference>
<keyword evidence="9" id="KW-1185">Reference proteome</keyword>
<evidence type="ECO:0000256" key="1">
    <source>
        <dbReference type="ARBA" id="ARBA00022723"/>
    </source>
</evidence>
<evidence type="ECO:0000256" key="2">
    <source>
        <dbReference type="ARBA" id="ARBA00022771"/>
    </source>
</evidence>
<dbReference type="Proteomes" id="UP000332933">
    <property type="component" value="Unassembled WGS sequence"/>
</dbReference>
<feature type="region of interest" description="Disordered" evidence="5">
    <location>
        <begin position="363"/>
        <end position="384"/>
    </location>
</feature>
<accession>A0A485LSE1</accession>
<reference evidence="8 9" key="1">
    <citation type="submission" date="2019-03" db="EMBL/GenBank/DDBJ databases">
        <authorList>
            <person name="Gaulin E."/>
            <person name="Dumas B."/>
        </authorList>
    </citation>
    <scope>NUCLEOTIDE SEQUENCE [LARGE SCALE GENOMIC DNA]</scope>
    <source>
        <strain evidence="8">CBS 568.67</strain>
    </source>
</reference>
<feature type="domain" description="FYVE-type" evidence="6">
    <location>
        <begin position="291"/>
        <end position="350"/>
    </location>
</feature>
<gene>
    <name evidence="8" type="primary">Aste57867_24585</name>
    <name evidence="7" type="ORF">As57867_024507</name>
    <name evidence="8" type="ORF">ASTE57867_24585</name>
</gene>
<dbReference type="InterPro" id="IPR013083">
    <property type="entry name" value="Znf_RING/FYVE/PHD"/>
</dbReference>
<keyword evidence="3" id="KW-0862">Zinc</keyword>
<dbReference type="PANTHER" id="PTHR13510:SF44">
    <property type="entry name" value="RABENOSYN-5"/>
    <property type="match status" value="1"/>
</dbReference>
<dbReference type="Pfam" id="PF01363">
    <property type="entry name" value="FYVE"/>
    <property type="match status" value="1"/>
</dbReference>
<dbReference type="SMART" id="SM00064">
    <property type="entry name" value="FYVE"/>
    <property type="match status" value="1"/>
</dbReference>
<reference evidence="7" key="2">
    <citation type="submission" date="2019-06" db="EMBL/GenBank/DDBJ databases">
        <title>Genomics analysis of Aphanomyces spp. identifies a new class of oomycete effector associated with host adaptation.</title>
        <authorList>
            <person name="Gaulin E."/>
        </authorList>
    </citation>
    <scope>NUCLEOTIDE SEQUENCE</scope>
    <source>
        <strain evidence="7">CBS 578.67</strain>
    </source>
</reference>
<dbReference type="Gene3D" id="3.30.530.20">
    <property type="match status" value="1"/>
</dbReference>
<dbReference type="CDD" id="cd00065">
    <property type="entry name" value="FYVE_like_SF"/>
    <property type="match status" value="1"/>
</dbReference>
<evidence type="ECO:0000259" key="6">
    <source>
        <dbReference type="PROSITE" id="PS50178"/>
    </source>
</evidence>
<keyword evidence="1" id="KW-0479">Metal-binding</keyword>
<dbReference type="EMBL" id="VJMH01007408">
    <property type="protein sequence ID" value="KAF0683373.1"/>
    <property type="molecule type" value="Genomic_DNA"/>
</dbReference>
<evidence type="ECO:0000256" key="4">
    <source>
        <dbReference type="PROSITE-ProRule" id="PRU00091"/>
    </source>
</evidence>
<dbReference type="PROSITE" id="PS50178">
    <property type="entry name" value="ZF_FYVE"/>
    <property type="match status" value="1"/>
</dbReference>
<dbReference type="Gene3D" id="3.30.40.10">
    <property type="entry name" value="Zinc/RING finger domain, C3HC4 (zinc finger)"/>
    <property type="match status" value="1"/>
</dbReference>
<sequence>MLQPATRARCLLSHVQLSHHMETHGGVLRKKTSSIEKMSPLKVPIDADFFHCLLLSAVDTAAFRAQGHRIARDLIRATRLDGGPIKWVADTTGDKVQIHGAQKDGVPIYRAQTEVAATLDDMIAIFLTTSTADTREVNGIFFPNNIDKVRLYNLTLPTDAQPHFYQSISWALLQTPLRGAVFKYRDWCYIEHMEELIIDGRRAWVRALQHVDVDGCPDLQHPFGIVRARFLLSGFVYIESTALAMSMPSNCITSTLAVRIRYDALEAMETRVHVFKLSQLDYVPFEVLVSKRSAADCAVCRRPFGAFSTRANCRRCGLVVCGSPPCCAKWSLGGAAASVPICQTCSDECKQRAVVAADGRRRRNESVWTDPDDGETNMTTGASPMMPSQIVMGMVAGCVETQAQLASHQGVILRTLSQQSQAIDNLKRAVDRIDAKMSTIV</sequence>
<dbReference type="OrthoDB" id="5403181at2759"/>
<keyword evidence="2 4" id="KW-0863">Zinc-finger</keyword>
<dbReference type="AlphaFoldDB" id="A0A485LSE1"/>
<name>A0A485LSE1_9STRA</name>
<evidence type="ECO:0000313" key="8">
    <source>
        <dbReference type="EMBL" id="VFU01224.1"/>
    </source>
</evidence>
<proteinExistence type="predicted"/>
<dbReference type="PANTHER" id="PTHR13510">
    <property type="entry name" value="FYVE-FINGER-CONTAINING RAB5 EFFECTOR PROTEIN RABENOSYN-5-RELATED"/>
    <property type="match status" value="1"/>
</dbReference>
<dbReference type="InterPro" id="IPR011011">
    <property type="entry name" value="Znf_FYVE_PHD"/>
</dbReference>
<dbReference type="InterPro" id="IPR052727">
    <property type="entry name" value="Rab4/Rab5_effector"/>
</dbReference>
<dbReference type="InterPro" id="IPR017455">
    <property type="entry name" value="Znf_FYVE-rel"/>
</dbReference>